<name>A0ACC1D505_9NEOP</name>
<dbReference type="Proteomes" id="UP000824533">
    <property type="component" value="Linkage Group LG09"/>
</dbReference>
<accession>A0ACC1D505</accession>
<organism evidence="1 2">
    <name type="scientific">Dendrolimus kikuchii</name>
    <dbReference type="NCBI Taxonomy" id="765133"/>
    <lineage>
        <taxon>Eukaryota</taxon>
        <taxon>Metazoa</taxon>
        <taxon>Ecdysozoa</taxon>
        <taxon>Arthropoda</taxon>
        <taxon>Hexapoda</taxon>
        <taxon>Insecta</taxon>
        <taxon>Pterygota</taxon>
        <taxon>Neoptera</taxon>
        <taxon>Endopterygota</taxon>
        <taxon>Lepidoptera</taxon>
        <taxon>Glossata</taxon>
        <taxon>Ditrysia</taxon>
        <taxon>Bombycoidea</taxon>
        <taxon>Lasiocampidae</taxon>
        <taxon>Dendrolimus</taxon>
    </lineage>
</organism>
<comment type="caution">
    <text evidence="1">The sequence shown here is derived from an EMBL/GenBank/DDBJ whole genome shotgun (WGS) entry which is preliminary data.</text>
</comment>
<reference evidence="1 2" key="1">
    <citation type="journal article" date="2021" name="Front. Genet.">
        <title>Chromosome-Level Genome Assembly Reveals Significant Gene Expansion in the Toll and IMD Signaling Pathways of Dendrolimus kikuchii.</title>
        <authorList>
            <person name="Zhou J."/>
            <person name="Wu P."/>
            <person name="Xiong Z."/>
            <person name="Liu N."/>
            <person name="Zhao N."/>
            <person name="Ji M."/>
            <person name="Qiu Y."/>
            <person name="Yang B."/>
        </authorList>
    </citation>
    <scope>NUCLEOTIDE SEQUENCE [LARGE SCALE GENOMIC DNA]</scope>
    <source>
        <strain evidence="1">Ann1</strain>
    </source>
</reference>
<gene>
    <name evidence="1" type="ORF">K1T71_005712</name>
</gene>
<evidence type="ECO:0000313" key="1">
    <source>
        <dbReference type="EMBL" id="KAJ0178937.1"/>
    </source>
</evidence>
<proteinExistence type="predicted"/>
<keyword evidence="2" id="KW-1185">Reference proteome</keyword>
<sequence length="214" mass="23939">MNCERKGSPRILLQVLGICKEMAYTHPLLLVVVAILGSKLCAGDNTSVLSILKEQERSLPKLAKEVEDNSRYRTLEANDTVFKLLIDEKDGVSGSEVLDMLHSRDENEEHIDLPTFPEDAEDGRVDVPVVPDSQAEFLQAEDIVAKDSQKLRYRSGRVEPVGAAAGIMVVVTCSIVVLAYTALVVWRRIYLKRNGLKHELLRNEENIAETRIEL</sequence>
<evidence type="ECO:0000313" key="2">
    <source>
        <dbReference type="Proteomes" id="UP000824533"/>
    </source>
</evidence>
<dbReference type="EMBL" id="CM034395">
    <property type="protein sequence ID" value="KAJ0178937.1"/>
    <property type="molecule type" value="Genomic_DNA"/>
</dbReference>
<protein>
    <submittedName>
        <fullName evidence="1">Uncharacterized protein</fullName>
    </submittedName>
</protein>